<dbReference type="PANTHER" id="PTHR12677:SF59">
    <property type="entry name" value="GOLGI APPARATUS MEMBRANE PROTEIN TVP38-RELATED"/>
    <property type="match status" value="1"/>
</dbReference>
<feature type="transmembrane region" description="Helical" evidence="6">
    <location>
        <begin position="169"/>
        <end position="192"/>
    </location>
</feature>
<keyword evidence="2 6" id="KW-1003">Cell membrane</keyword>
<accession>F2AYQ3</accession>
<feature type="transmembrane region" description="Helical" evidence="6">
    <location>
        <begin position="85"/>
        <end position="102"/>
    </location>
</feature>
<dbReference type="RefSeq" id="WP_007328763.1">
    <property type="nucleotide sequence ID" value="NZ_AFAR01000244.1"/>
</dbReference>
<dbReference type="GO" id="GO:0005886">
    <property type="term" value="C:plasma membrane"/>
    <property type="evidence" value="ECO:0007669"/>
    <property type="project" value="UniProtKB-SubCell"/>
</dbReference>
<evidence type="ECO:0000259" key="7">
    <source>
        <dbReference type="Pfam" id="PF09335"/>
    </source>
</evidence>
<dbReference type="PANTHER" id="PTHR12677">
    <property type="entry name" value="GOLGI APPARATUS MEMBRANE PROTEIN TVP38-RELATED"/>
    <property type="match status" value="1"/>
</dbReference>
<feature type="domain" description="VTT" evidence="7">
    <location>
        <begin position="73"/>
        <end position="189"/>
    </location>
</feature>
<feature type="transmembrane region" description="Helical" evidence="6">
    <location>
        <begin position="53"/>
        <end position="73"/>
    </location>
</feature>
<evidence type="ECO:0000256" key="1">
    <source>
        <dbReference type="ARBA" id="ARBA00004651"/>
    </source>
</evidence>
<proteinExistence type="inferred from homology"/>
<keyword evidence="5 6" id="KW-0472">Membrane</keyword>
<evidence type="ECO:0000256" key="3">
    <source>
        <dbReference type="ARBA" id="ARBA00022692"/>
    </source>
</evidence>
<organism evidence="8 9">
    <name type="scientific">Rhodopirellula baltica WH47</name>
    <dbReference type="NCBI Taxonomy" id="991778"/>
    <lineage>
        <taxon>Bacteria</taxon>
        <taxon>Pseudomonadati</taxon>
        <taxon>Planctomycetota</taxon>
        <taxon>Planctomycetia</taxon>
        <taxon>Pirellulales</taxon>
        <taxon>Pirellulaceae</taxon>
        <taxon>Rhodopirellula</taxon>
    </lineage>
</organism>
<dbReference type="AlphaFoldDB" id="F2AYQ3"/>
<evidence type="ECO:0000256" key="6">
    <source>
        <dbReference type="RuleBase" id="RU366058"/>
    </source>
</evidence>
<evidence type="ECO:0000256" key="4">
    <source>
        <dbReference type="ARBA" id="ARBA00022989"/>
    </source>
</evidence>
<keyword evidence="4 6" id="KW-1133">Transmembrane helix</keyword>
<keyword evidence="3 6" id="KW-0812">Transmembrane</keyword>
<evidence type="ECO:0000313" key="9">
    <source>
        <dbReference type="Proteomes" id="UP000006222"/>
    </source>
</evidence>
<evidence type="ECO:0000256" key="2">
    <source>
        <dbReference type="ARBA" id="ARBA00022475"/>
    </source>
</evidence>
<sequence length="195" mass="20833">MSPADPAEDQPTGKSQPLWKRIFRVALPIVLLVGCWFAFQTSGEDLRAMHQRLGWIAPVVTVPLHAVIAAAPVPSDVIVIANGGLYPYPFAVLLGWLGWFLGSTLEFLTIRLLTGVESAEDARRKMPTWLSRWPAGSPWFLVLGRQIPGVGAHLTAGVAAAGGVSLKRYLLWTAVAIVPGALLLSAIGAHLLGSV</sequence>
<dbReference type="InterPro" id="IPR015414">
    <property type="entry name" value="TMEM64"/>
</dbReference>
<protein>
    <recommendedName>
        <fullName evidence="6">TVP38/TMEM64 family membrane protein</fullName>
    </recommendedName>
</protein>
<evidence type="ECO:0000256" key="5">
    <source>
        <dbReference type="ARBA" id="ARBA00023136"/>
    </source>
</evidence>
<dbReference type="EMBL" id="AFAR01000244">
    <property type="protein sequence ID" value="EGF25250.1"/>
    <property type="molecule type" value="Genomic_DNA"/>
</dbReference>
<feature type="transmembrane region" description="Helical" evidence="6">
    <location>
        <begin position="22"/>
        <end position="41"/>
    </location>
</feature>
<dbReference type="PATRIC" id="fig|991778.3.peg.5145"/>
<dbReference type="Pfam" id="PF09335">
    <property type="entry name" value="VTT_dom"/>
    <property type="match status" value="1"/>
</dbReference>
<comment type="subcellular location">
    <subcellularLocation>
        <location evidence="1 6">Cell membrane</location>
        <topology evidence="1 6">Multi-pass membrane protein</topology>
    </subcellularLocation>
</comment>
<comment type="similarity">
    <text evidence="6">Belongs to the TVP38/TMEM64 family.</text>
</comment>
<comment type="caution">
    <text evidence="6">Lacks conserved residue(s) required for the propagation of feature annotation.</text>
</comment>
<dbReference type="InterPro" id="IPR032816">
    <property type="entry name" value="VTT_dom"/>
</dbReference>
<reference evidence="8 9" key="1">
    <citation type="journal article" date="2013" name="Mar. Genomics">
        <title>Expression of sulfatases in Rhodopirellula baltica and the diversity of sulfatases in the genus Rhodopirellula.</title>
        <authorList>
            <person name="Wegner C.E."/>
            <person name="Richter-Heitmann T."/>
            <person name="Klindworth A."/>
            <person name="Klockow C."/>
            <person name="Richter M."/>
            <person name="Achstetter T."/>
            <person name="Glockner F.O."/>
            <person name="Harder J."/>
        </authorList>
    </citation>
    <scope>NUCLEOTIDE SEQUENCE [LARGE SCALE GENOMIC DNA]</scope>
    <source>
        <strain evidence="8 9">WH47</strain>
    </source>
</reference>
<name>F2AYQ3_RHOBT</name>
<evidence type="ECO:0000313" key="8">
    <source>
        <dbReference type="EMBL" id="EGF25250.1"/>
    </source>
</evidence>
<comment type="caution">
    <text evidence="8">The sequence shown here is derived from an EMBL/GenBank/DDBJ whole genome shotgun (WGS) entry which is preliminary data.</text>
</comment>
<dbReference type="Proteomes" id="UP000006222">
    <property type="component" value="Unassembled WGS sequence"/>
</dbReference>
<gene>
    <name evidence="8" type="ORF">RBWH47_01026</name>
</gene>